<proteinExistence type="predicted"/>
<gene>
    <name evidence="2" type="ORF">BPO_1458</name>
</gene>
<dbReference type="EMBL" id="CP136426">
    <property type="protein sequence ID" value="WOC52105.1"/>
    <property type="molecule type" value="Genomic_DNA"/>
</dbReference>
<evidence type="ECO:0000259" key="1">
    <source>
        <dbReference type="Pfam" id="PF18736"/>
    </source>
</evidence>
<sequence length="136" mass="15983">MPKNYNLDFCKRSKELLETMYPETEKKGLEFTFLINCLMGLVVIVKEKSNDGVFSKKISQTKLRNLLPSHFQEMKVKEFLRFLRNAIAHQDIEAIGDKEWDAVKIKGNINLELSLEKDRLKEIAIFLSDEYLNFHK</sequence>
<dbReference type="Pfam" id="PF18736">
    <property type="entry name" value="pEK499_p136"/>
    <property type="match status" value="1"/>
</dbReference>
<dbReference type="InterPro" id="IPR041318">
    <property type="entry name" value="pEK499_p136"/>
</dbReference>
<name>A0AAU0F304_9FLAO</name>
<dbReference type="AlphaFoldDB" id="A0AAU0F304"/>
<dbReference type="Proteomes" id="UP001432059">
    <property type="component" value="Chromosome"/>
</dbReference>
<reference evidence="2" key="1">
    <citation type="submission" date="2023-10" db="EMBL/GenBank/DDBJ databases">
        <title>Characterization and whole genome sequencing of a novel strain of Bergeyella porcorum QD2021 isolated from pig.</title>
        <authorList>
            <person name="Liu G."/>
            <person name="Chen C."/>
            <person name="Han X."/>
        </authorList>
    </citation>
    <scope>NUCLEOTIDE SEQUENCE</scope>
    <source>
        <strain evidence="2">QD2021</strain>
    </source>
</reference>
<accession>A0AAU0F304</accession>
<organism evidence="2 3">
    <name type="scientific">Bergeyella porcorum</name>
    <dbReference type="NCBI Taxonomy" id="1735111"/>
    <lineage>
        <taxon>Bacteria</taxon>
        <taxon>Pseudomonadati</taxon>
        <taxon>Bacteroidota</taxon>
        <taxon>Flavobacteriia</taxon>
        <taxon>Flavobacteriales</taxon>
        <taxon>Weeksellaceae</taxon>
        <taxon>Bergeyella</taxon>
    </lineage>
</organism>
<keyword evidence="3" id="KW-1185">Reference proteome</keyword>
<feature type="domain" description="pEK499-p136 HEPN" evidence="1">
    <location>
        <begin position="3"/>
        <end position="133"/>
    </location>
</feature>
<evidence type="ECO:0000313" key="3">
    <source>
        <dbReference type="Proteomes" id="UP001432059"/>
    </source>
</evidence>
<protein>
    <recommendedName>
        <fullName evidence="1">pEK499-p136 HEPN domain-containing protein</fullName>
    </recommendedName>
</protein>
<dbReference type="KEGG" id="bpor:BPO_1458"/>
<evidence type="ECO:0000313" key="2">
    <source>
        <dbReference type="EMBL" id="WOC52105.1"/>
    </source>
</evidence>